<feature type="transmembrane region" description="Helical" evidence="6">
    <location>
        <begin position="85"/>
        <end position="103"/>
    </location>
</feature>
<feature type="transmembrane region" description="Helical" evidence="6">
    <location>
        <begin position="280"/>
        <end position="300"/>
    </location>
</feature>
<evidence type="ECO:0000256" key="5">
    <source>
        <dbReference type="ARBA" id="ARBA00023136"/>
    </source>
</evidence>
<evidence type="ECO:0000313" key="8">
    <source>
        <dbReference type="EMBL" id="RMQ42679.1"/>
    </source>
</evidence>
<protein>
    <submittedName>
        <fullName evidence="8">EamA protein</fullName>
    </submittedName>
</protein>
<dbReference type="Gene3D" id="1.10.3730.20">
    <property type="match status" value="1"/>
</dbReference>
<evidence type="ECO:0000256" key="4">
    <source>
        <dbReference type="ARBA" id="ARBA00022989"/>
    </source>
</evidence>
<evidence type="ECO:0000256" key="2">
    <source>
        <dbReference type="ARBA" id="ARBA00022475"/>
    </source>
</evidence>
<dbReference type="SUPFAM" id="SSF103481">
    <property type="entry name" value="Multidrug resistance efflux transporter EmrE"/>
    <property type="match status" value="2"/>
</dbReference>
<dbReference type="InterPro" id="IPR051258">
    <property type="entry name" value="Diverse_Substrate_Transporter"/>
</dbReference>
<dbReference type="PANTHER" id="PTHR42920:SF5">
    <property type="entry name" value="EAMA DOMAIN-CONTAINING PROTEIN"/>
    <property type="match status" value="1"/>
</dbReference>
<evidence type="ECO:0000256" key="6">
    <source>
        <dbReference type="SAM" id="Phobius"/>
    </source>
</evidence>
<feature type="transmembrane region" description="Helical" evidence="6">
    <location>
        <begin position="338"/>
        <end position="356"/>
    </location>
</feature>
<reference evidence="8 9" key="1">
    <citation type="submission" date="2018-08" db="EMBL/GenBank/DDBJ databases">
        <title>Recombination of ecologically and evolutionarily significant loci maintains genetic cohesion in the Pseudomonas syringae species complex.</title>
        <authorList>
            <person name="Dillon M."/>
            <person name="Thakur S."/>
            <person name="Almeida R.N.D."/>
            <person name="Weir B.S."/>
            <person name="Guttman D.S."/>
        </authorList>
    </citation>
    <scope>NUCLEOTIDE SEQUENCE [LARGE SCALE GENOMIC DNA]</scope>
    <source>
        <strain evidence="8 9">ICMP 3353</strain>
    </source>
</reference>
<dbReference type="AlphaFoldDB" id="A0A3M4LMF8"/>
<feature type="transmembrane region" description="Helical" evidence="6">
    <location>
        <begin position="109"/>
        <end position="134"/>
    </location>
</feature>
<feature type="transmembrane region" description="Helical" evidence="6">
    <location>
        <begin position="146"/>
        <end position="164"/>
    </location>
</feature>
<evidence type="ECO:0000256" key="3">
    <source>
        <dbReference type="ARBA" id="ARBA00022692"/>
    </source>
</evidence>
<feature type="transmembrane region" description="Helical" evidence="6">
    <location>
        <begin position="253"/>
        <end position="274"/>
    </location>
</feature>
<keyword evidence="2" id="KW-1003">Cell membrane</keyword>
<dbReference type="GO" id="GO:0005886">
    <property type="term" value="C:plasma membrane"/>
    <property type="evidence" value="ECO:0007669"/>
    <property type="project" value="UniProtKB-SubCell"/>
</dbReference>
<evidence type="ECO:0000313" key="9">
    <source>
        <dbReference type="Proteomes" id="UP000277236"/>
    </source>
</evidence>
<feature type="transmembrane region" description="Helical" evidence="6">
    <location>
        <begin position="197"/>
        <end position="218"/>
    </location>
</feature>
<organism evidence="8 9">
    <name type="scientific">Pseudomonas cichorii</name>
    <dbReference type="NCBI Taxonomy" id="36746"/>
    <lineage>
        <taxon>Bacteria</taxon>
        <taxon>Pseudomonadati</taxon>
        <taxon>Pseudomonadota</taxon>
        <taxon>Gammaproteobacteria</taxon>
        <taxon>Pseudomonadales</taxon>
        <taxon>Pseudomonadaceae</taxon>
        <taxon>Pseudomonas</taxon>
    </lineage>
</organism>
<accession>A0A3M4LMF8</accession>
<proteinExistence type="predicted"/>
<sequence length="369" mass="39308">MIYKAFSVPPAPEVGRIIERLNRPSTVNFVLVKRDAPRPLYIKKSLHDAQYIAHICIMVHHITHYHLLKPGYTTEMTDKTRPASIIFPLGLLMIAMASIQSGASLAKSLFPAVGAQGTTTLRLIFASLILLVILRPWRARLTARSLRTVVIYGIALGGMNFLFYMSLQTIPLGIAVALEFTGPLAVALLSSRKSIDFLWVALAVIGLLLLIPTVQSSASIDPLGAAYALGAGACWALYILFGQKAGADNGIQTAALGVIIAAIFIAPIGVVHAGSALLDISLIPAALGVAILSTALPYSLEMVALTRMPARTFGMLASLEPVFAALSGMLFLHEHLTLMQWLAIAAIILASIGATVTSSPEKTRLVPAD</sequence>
<dbReference type="InterPro" id="IPR037185">
    <property type="entry name" value="EmrE-like"/>
</dbReference>
<feature type="domain" description="EamA" evidence="7">
    <location>
        <begin position="223"/>
        <end position="353"/>
    </location>
</feature>
<comment type="subcellular location">
    <subcellularLocation>
        <location evidence="1">Cell membrane</location>
        <topology evidence="1">Multi-pass membrane protein</topology>
    </subcellularLocation>
</comment>
<keyword evidence="3 6" id="KW-0812">Transmembrane</keyword>
<feature type="transmembrane region" description="Helical" evidence="6">
    <location>
        <begin position="224"/>
        <end position="241"/>
    </location>
</feature>
<gene>
    <name evidence="8" type="ORF">ALQ04_05165</name>
</gene>
<feature type="transmembrane region" description="Helical" evidence="6">
    <location>
        <begin position="312"/>
        <end position="332"/>
    </location>
</feature>
<dbReference type="Pfam" id="PF00892">
    <property type="entry name" value="EamA"/>
    <property type="match status" value="1"/>
</dbReference>
<evidence type="ECO:0000256" key="1">
    <source>
        <dbReference type="ARBA" id="ARBA00004651"/>
    </source>
</evidence>
<dbReference type="InterPro" id="IPR000620">
    <property type="entry name" value="EamA_dom"/>
</dbReference>
<feature type="transmembrane region" description="Helical" evidence="6">
    <location>
        <begin position="170"/>
        <end position="190"/>
    </location>
</feature>
<keyword evidence="5 6" id="KW-0472">Membrane</keyword>
<dbReference type="NCBIfam" id="NF007823">
    <property type="entry name" value="PRK10532.1"/>
    <property type="match status" value="1"/>
</dbReference>
<name>A0A3M4LMF8_PSECI</name>
<evidence type="ECO:0000259" key="7">
    <source>
        <dbReference type="Pfam" id="PF00892"/>
    </source>
</evidence>
<keyword evidence="4 6" id="KW-1133">Transmembrane helix</keyword>
<dbReference type="PANTHER" id="PTHR42920">
    <property type="entry name" value="OS03G0707200 PROTEIN-RELATED"/>
    <property type="match status" value="1"/>
</dbReference>
<comment type="caution">
    <text evidence="8">The sequence shown here is derived from an EMBL/GenBank/DDBJ whole genome shotgun (WGS) entry which is preliminary data.</text>
</comment>
<dbReference type="EMBL" id="RBRE01000079">
    <property type="protein sequence ID" value="RMQ42679.1"/>
    <property type="molecule type" value="Genomic_DNA"/>
</dbReference>
<dbReference type="Proteomes" id="UP000277236">
    <property type="component" value="Unassembled WGS sequence"/>
</dbReference>